<organism evidence="2">
    <name type="scientific">Microvirga ossetica</name>
    <dbReference type="NCBI Taxonomy" id="1882682"/>
    <lineage>
        <taxon>Bacteria</taxon>
        <taxon>Pseudomonadati</taxon>
        <taxon>Pseudomonadota</taxon>
        <taxon>Alphaproteobacteria</taxon>
        <taxon>Hyphomicrobiales</taxon>
        <taxon>Methylobacteriaceae</taxon>
        <taxon>Microvirga</taxon>
    </lineage>
</organism>
<dbReference type="PRINTS" id="PR00080">
    <property type="entry name" value="SDRFAMILY"/>
</dbReference>
<name>A0A1B2EI68_9HYPH</name>
<dbReference type="InterPro" id="IPR002347">
    <property type="entry name" value="SDR_fam"/>
</dbReference>
<dbReference type="InterPro" id="IPR020904">
    <property type="entry name" value="Sc_DH/Rdtase_CS"/>
</dbReference>
<dbReference type="PROSITE" id="PS00061">
    <property type="entry name" value="ADH_SHORT"/>
    <property type="match status" value="1"/>
</dbReference>
<proteinExistence type="inferred from homology"/>
<dbReference type="SUPFAM" id="SSF51735">
    <property type="entry name" value="NAD(P)-binding Rossmann-fold domains"/>
    <property type="match status" value="1"/>
</dbReference>
<evidence type="ECO:0000256" key="1">
    <source>
        <dbReference type="ARBA" id="ARBA00006484"/>
    </source>
</evidence>
<dbReference type="PRINTS" id="PR00081">
    <property type="entry name" value="GDHRDH"/>
</dbReference>
<evidence type="ECO:0000313" key="2">
    <source>
        <dbReference type="EMBL" id="ANY79664.1"/>
    </source>
</evidence>
<dbReference type="GO" id="GO:0032787">
    <property type="term" value="P:monocarboxylic acid metabolic process"/>
    <property type="evidence" value="ECO:0007669"/>
    <property type="project" value="UniProtKB-ARBA"/>
</dbReference>
<dbReference type="Gene3D" id="3.40.50.720">
    <property type="entry name" value="NAD(P)-binding Rossmann-like Domain"/>
    <property type="match status" value="1"/>
</dbReference>
<dbReference type="PANTHER" id="PTHR42879:SF2">
    <property type="entry name" value="3-OXOACYL-[ACYL-CARRIER-PROTEIN] REDUCTASE FABG"/>
    <property type="match status" value="1"/>
</dbReference>
<dbReference type="InterPro" id="IPR050259">
    <property type="entry name" value="SDR"/>
</dbReference>
<evidence type="ECO:0008006" key="3">
    <source>
        <dbReference type="Google" id="ProtNLM"/>
    </source>
</evidence>
<dbReference type="InterPro" id="IPR036291">
    <property type="entry name" value="NAD(P)-bd_dom_sf"/>
</dbReference>
<protein>
    <recommendedName>
        <fullName evidence="3">Short-chain dehydrogenase</fullName>
    </recommendedName>
</protein>
<comment type="similarity">
    <text evidence="1">Belongs to the short-chain dehydrogenases/reductases (SDR) family.</text>
</comment>
<reference evidence="2" key="1">
    <citation type="submission" date="2016-07" db="EMBL/GenBank/DDBJ databases">
        <title>Microvirga ossetica sp. nov. a new species of rhizobia isolated from root nodules of the legume species Vicia alpestris Steven originated from North Ossetia region in the Caucasus.</title>
        <authorList>
            <person name="Safronova V.I."/>
            <person name="Kuznetsova I.G."/>
            <person name="Sazanova A.L."/>
            <person name="Belimov A."/>
            <person name="Andronov E."/>
            <person name="Osledkin Y.S."/>
            <person name="Onishchuk O.P."/>
            <person name="Kurchak O.N."/>
            <person name="Shaposhnikov A.I."/>
            <person name="Willems A."/>
            <person name="Tikhonovich I.A."/>
        </authorList>
    </citation>
    <scope>NUCLEOTIDE SEQUENCE [LARGE SCALE GENOMIC DNA]</scope>
    <source>
        <strain evidence="2">V5/3M</strain>
    </source>
</reference>
<dbReference type="FunFam" id="3.40.50.720:FF:000084">
    <property type="entry name" value="Short-chain dehydrogenase reductase"/>
    <property type="match status" value="1"/>
</dbReference>
<gene>
    <name evidence="2" type="ORF">BB934_16705</name>
</gene>
<dbReference type="KEGG" id="moc:BB934_16705"/>
<sequence length="265" mass="27987">MQVDLQGKVALVTGAAQGIGRSIADTLARNGARVIYTDLDIDRAVDAARTSTPCDEGHLAFAMDVSDGPCIDATVAEAAAAAGRIDILVNNAGIGVKAADRKTIDEFPVDTWEEMLRIDLTGVFRVSRAVIPHMKSQRTGRIINIASVLGLVPMRLQSSYVAAKAGVVNLTRSMALELAPHGILVNGIAPGSTATEGWKRWVGDAKSEELDLHARLLSHIPLGRPASTQEIANGALFLAAPESSYITGHILPIDGGWTAGFARDF</sequence>
<dbReference type="EMBL" id="CP016616">
    <property type="protein sequence ID" value="ANY79664.1"/>
    <property type="molecule type" value="Genomic_DNA"/>
</dbReference>
<dbReference type="RefSeq" id="WP_099510684.1">
    <property type="nucleotide sequence ID" value="NZ_CP016616.1"/>
</dbReference>
<dbReference type="AlphaFoldDB" id="A0A1B2EI68"/>
<dbReference type="Pfam" id="PF13561">
    <property type="entry name" value="adh_short_C2"/>
    <property type="match status" value="1"/>
</dbReference>
<accession>A0A1B2EI68</accession>
<dbReference type="PANTHER" id="PTHR42879">
    <property type="entry name" value="3-OXOACYL-(ACYL-CARRIER-PROTEIN) REDUCTASE"/>
    <property type="match status" value="1"/>
</dbReference>
<dbReference type="OrthoDB" id="9780084at2"/>